<feature type="transmembrane region" description="Helical" evidence="1">
    <location>
        <begin position="97"/>
        <end position="116"/>
    </location>
</feature>
<keyword evidence="1" id="KW-1133">Transmembrane helix</keyword>
<name>A0A645CDT3_9ZZZZ</name>
<gene>
    <name evidence="2" type="ORF">SDC9_122090</name>
</gene>
<feature type="transmembrane region" description="Helical" evidence="1">
    <location>
        <begin position="184"/>
        <end position="207"/>
    </location>
</feature>
<keyword evidence="1" id="KW-0812">Transmembrane</keyword>
<organism evidence="2">
    <name type="scientific">bioreactor metagenome</name>
    <dbReference type="NCBI Taxonomy" id="1076179"/>
    <lineage>
        <taxon>unclassified sequences</taxon>
        <taxon>metagenomes</taxon>
        <taxon>ecological metagenomes</taxon>
    </lineage>
</organism>
<protein>
    <submittedName>
        <fullName evidence="2">Uncharacterized protein</fullName>
    </submittedName>
</protein>
<feature type="transmembrane region" description="Helical" evidence="1">
    <location>
        <begin position="303"/>
        <end position="322"/>
    </location>
</feature>
<dbReference type="EMBL" id="VSSQ01026404">
    <property type="protein sequence ID" value="MPM75099.1"/>
    <property type="molecule type" value="Genomic_DNA"/>
</dbReference>
<keyword evidence="1" id="KW-0472">Membrane</keyword>
<comment type="caution">
    <text evidence="2">The sequence shown here is derived from an EMBL/GenBank/DDBJ whole genome shotgun (WGS) entry which is preliminary data.</text>
</comment>
<evidence type="ECO:0000313" key="2">
    <source>
        <dbReference type="EMBL" id="MPM75099.1"/>
    </source>
</evidence>
<accession>A0A645CDT3</accession>
<sequence>MGGKLKVRDIGKPLLHQLRHHAAQVRDLQVLALLDDVLPIDDRRHGGGVSGRPADALFLHGTDERCVGVVGGGLSEMLVPVEFLQRQRLPLSQRGQGGFLFLFLLVFALFIDGGIAREFQARRGGAENVLPRRNVHGYAVVHGVFHLAGQKTAPDQFVQSVLFSGQIALHLLRRQCNATGADRLVGILCIGLGLVVPGLGGVVILAVPAQNKALGGGERLLADAQGVRSHIGNEAHGALTRNVHALIELLGDGHGPPGGHAQLSGRVLLERGGGKRRGGTALLVCPLHGRNGKRLISGSLHHGFYLFGGLQLRLFAVFSVVVGGKFRLFRVIAPENGVQRPVFLRLESLDLPLPVVHHPGCHGLHPSGG</sequence>
<reference evidence="2" key="1">
    <citation type="submission" date="2019-08" db="EMBL/GenBank/DDBJ databases">
        <authorList>
            <person name="Kucharzyk K."/>
            <person name="Murdoch R.W."/>
            <person name="Higgins S."/>
            <person name="Loffler F."/>
        </authorList>
    </citation>
    <scope>NUCLEOTIDE SEQUENCE</scope>
</reference>
<evidence type="ECO:0000256" key="1">
    <source>
        <dbReference type="SAM" id="Phobius"/>
    </source>
</evidence>
<dbReference type="AlphaFoldDB" id="A0A645CDT3"/>
<proteinExistence type="predicted"/>